<feature type="domain" description="C2H2-type" evidence="8">
    <location>
        <begin position="269"/>
        <end position="297"/>
    </location>
</feature>
<feature type="domain" description="C2H2-type" evidence="8">
    <location>
        <begin position="356"/>
        <end position="382"/>
    </location>
</feature>
<dbReference type="Pfam" id="PF13912">
    <property type="entry name" value="zf-C2H2_6"/>
    <property type="match status" value="2"/>
</dbReference>
<keyword evidence="5" id="KW-0539">Nucleus</keyword>
<reference evidence="9 10" key="1">
    <citation type="journal article" date="2011" name="Cell">
        <title>The monarch butterfly genome yields insights into long-distance migration.</title>
        <authorList>
            <person name="Zhan S."/>
            <person name="Merlin C."/>
            <person name="Boore J.L."/>
            <person name="Reppert S.M."/>
        </authorList>
    </citation>
    <scope>NUCLEOTIDE SEQUENCE [LARGE SCALE GENOMIC DNA]</scope>
    <source>
        <strain evidence="9">F-2</strain>
    </source>
</reference>
<dbReference type="InterPro" id="IPR050527">
    <property type="entry name" value="Snail/Krueppel_Znf"/>
</dbReference>
<comment type="caution">
    <text evidence="9">The sequence shown here is derived from an EMBL/GenBank/DDBJ whole genome shotgun (WGS) entry which is preliminary data.</text>
</comment>
<keyword evidence="2" id="KW-0677">Repeat</keyword>
<dbReference type="Proteomes" id="UP000007151">
    <property type="component" value="Unassembled WGS sequence"/>
</dbReference>
<gene>
    <name evidence="9" type="ORF">KGM_205371</name>
</gene>
<dbReference type="FunFam" id="3.30.160.60:FF:000264">
    <property type="entry name" value="Zinc finger protein 236"/>
    <property type="match status" value="1"/>
</dbReference>
<evidence type="ECO:0000313" key="9">
    <source>
        <dbReference type="EMBL" id="OWR54801.1"/>
    </source>
</evidence>
<evidence type="ECO:0000256" key="7">
    <source>
        <dbReference type="PROSITE-ProRule" id="PRU00042"/>
    </source>
</evidence>
<keyword evidence="1" id="KW-0479">Metal-binding</keyword>
<dbReference type="PROSITE" id="PS50157">
    <property type="entry name" value="ZINC_FINGER_C2H2_2"/>
    <property type="match status" value="6"/>
</dbReference>
<feature type="domain" description="C2H2-type" evidence="8">
    <location>
        <begin position="5"/>
        <end position="32"/>
    </location>
</feature>
<protein>
    <recommendedName>
        <fullName evidence="8">C2H2-type domain-containing protein</fullName>
    </recommendedName>
</protein>
<dbReference type="AlphaFoldDB" id="A0A212FM41"/>
<evidence type="ECO:0000256" key="2">
    <source>
        <dbReference type="ARBA" id="ARBA00022737"/>
    </source>
</evidence>
<dbReference type="EMBL" id="AGBW02007657">
    <property type="protein sequence ID" value="OWR54801.1"/>
    <property type="molecule type" value="Genomic_DNA"/>
</dbReference>
<dbReference type="GO" id="GO:0008270">
    <property type="term" value="F:zinc ion binding"/>
    <property type="evidence" value="ECO:0007669"/>
    <property type="project" value="UniProtKB-KW"/>
</dbReference>
<dbReference type="GO" id="GO:0000978">
    <property type="term" value="F:RNA polymerase II cis-regulatory region sequence-specific DNA binding"/>
    <property type="evidence" value="ECO:0007669"/>
    <property type="project" value="TreeGrafter"/>
</dbReference>
<keyword evidence="4" id="KW-0862">Zinc</keyword>
<dbReference type="eggNOG" id="KOG1721">
    <property type="taxonomic scope" value="Eukaryota"/>
</dbReference>
<evidence type="ECO:0000256" key="1">
    <source>
        <dbReference type="ARBA" id="ARBA00022723"/>
    </source>
</evidence>
<dbReference type="PROSITE" id="PS00028">
    <property type="entry name" value="ZINC_FINGER_C2H2_1"/>
    <property type="match status" value="8"/>
</dbReference>
<feature type="domain" description="C2H2-type" evidence="8">
    <location>
        <begin position="328"/>
        <end position="355"/>
    </location>
</feature>
<accession>A0A212FM41</accession>
<dbReference type="KEGG" id="dpl:KGM_205371"/>
<dbReference type="PANTHER" id="PTHR24388:SF104">
    <property type="entry name" value="AT-RICH BINDING PROTEIN-RELATED"/>
    <property type="match status" value="1"/>
</dbReference>
<evidence type="ECO:0000259" key="8">
    <source>
        <dbReference type="PROSITE" id="PS50157"/>
    </source>
</evidence>
<evidence type="ECO:0000256" key="3">
    <source>
        <dbReference type="ARBA" id="ARBA00022771"/>
    </source>
</evidence>
<comment type="similarity">
    <text evidence="6">Belongs to the snail C2H2-type zinc-finger protein family.</text>
</comment>
<dbReference type="Gene3D" id="3.30.160.60">
    <property type="entry name" value="Classic Zinc Finger"/>
    <property type="match status" value="5"/>
</dbReference>
<feature type="domain" description="C2H2-type" evidence="8">
    <location>
        <begin position="90"/>
        <end position="118"/>
    </location>
</feature>
<evidence type="ECO:0000313" key="10">
    <source>
        <dbReference type="Proteomes" id="UP000007151"/>
    </source>
</evidence>
<evidence type="ECO:0000256" key="5">
    <source>
        <dbReference type="ARBA" id="ARBA00023242"/>
    </source>
</evidence>
<evidence type="ECO:0000256" key="4">
    <source>
        <dbReference type="ARBA" id="ARBA00022833"/>
    </source>
</evidence>
<evidence type="ECO:0000256" key="6">
    <source>
        <dbReference type="ARBA" id="ARBA00037948"/>
    </source>
</evidence>
<feature type="domain" description="C2H2-type" evidence="8">
    <location>
        <begin position="299"/>
        <end position="327"/>
    </location>
</feature>
<keyword evidence="10" id="KW-1185">Reference proteome</keyword>
<dbReference type="SMART" id="SM00355">
    <property type="entry name" value="ZnF_C2H2"/>
    <property type="match status" value="10"/>
</dbReference>
<dbReference type="GO" id="GO:0000981">
    <property type="term" value="F:DNA-binding transcription factor activity, RNA polymerase II-specific"/>
    <property type="evidence" value="ECO:0007669"/>
    <property type="project" value="TreeGrafter"/>
</dbReference>
<dbReference type="PANTHER" id="PTHR24388">
    <property type="entry name" value="ZINC FINGER PROTEIN"/>
    <property type="match status" value="1"/>
</dbReference>
<dbReference type="InterPro" id="IPR013087">
    <property type="entry name" value="Znf_C2H2_type"/>
</dbReference>
<name>A0A212FM41_DANPL</name>
<sequence>MGASFKCFFCAKYFSDPGELMLHTQSHKKDIRDRKIILDKYIPKDSDTAGDKDWAKIAERRGRGPLLRDNSIKILQNSTMFIFQWHKSRFTCFLCKAPFIDIQSLRDHTKAEHDGVEKCKIEKKIIAQQNKLLKVEISILKCKQCDGDFKTLSDFRLHLEEQHEVEFKEGGDLLVPFKLESEGLKCQTCRESFTLFRLLSIHVNKHYQNHVCHVCGAGFTSLVLLNLHRTRSHRLIKCNECNLIFHNRKGKKIHDIDRHNVRFERKLRFLCPYCDERFFQENLKIQHLVDKHGVEKPQHRCNLCDKVFITRSLCNNHIKNVHKKEKKHVCDVCSKLFYTKSDVQRHRVTHTGEKKFTCLVCNNLFATRDSLKRHTKRTHVEN</sequence>
<organism evidence="9 10">
    <name type="scientific">Danaus plexippus plexippus</name>
    <dbReference type="NCBI Taxonomy" id="278856"/>
    <lineage>
        <taxon>Eukaryota</taxon>
        <taxon>Metazoa</taxon>
        <taxon>Ecdysozoa</taxon>
        <taxon>Arthropoda</taxon>
        <taxon>Hexapoda</taxon>
        <taxon>Insecta</taxon>
        <taxon>Pterygota</taxon>
        <taxon>Neoptera</taxon>
        <taxon>Endopterygota</taxon>
        <taxon>Lepidoptera</taxon>
        <taxon>Glossata</taxon>
        <taxon>Ditrysia</taxon>
        <taxon>Papilionoidea</taxon>
        <taxon>Nymphalidae</taxon>
        <taxon>Danainae</taxon>
        <taxon>Danaini</taxon>
        <taxon>Danaina</taxon>
        <taxon>Danaus</taxon>
        <taxon>Danaus</taxon>
    </lineage>
</organism>
<proteinExistence type="inferred from homology"/>
<dbReference type="InterPro" id="IPR036236">
    <property type="entry name" value="Znf_C2H2_sf"/>
</dbReference>
<dbReference type="InParanoid" id="A0A212FM41"/>
<dbReference type="SUPFAM" id="SSF57667">
    <property type="entry name" value="beta-beta-alpha zinc fingers"/>
    <property type="match status" value="3"/>
</dbReference>
<keyword evidence="3 7" id="KW-0863">Zinc-finger</keyword>